<evidence type="ECO:0000259" key="1">
    <source>
        <dbReference type="Pfam" id="PF03781"/>
    </source>
</evidence>
<dbReference type="EMBL" id="JADZGI010000001">
    <property type="protein sequence ID" value="MBH0113335.1"/>
    <property type="molecule type" value="Genomic_DNA"/>
</dbReference>
<reference evidence="2" key="1">
    <citation type="submission" date="2020-11" db="EMBL/GenBank/DDBJ databases">
        <title>Novosphingobium aureum sp. nov., a marine bacterium isolated from sediment of a salt flat.</title>
        <authorList>
            <person name="Yoo Y."/>
            <person name="Kim J.-J."/>
        </authorList>
    </citation>
    <scope>NUCLEOTIDE SEQUENCE</scope>
    <source>
        <strain evidence="2">YJ-S2-02</strain>
    </source>
</reference>
<dbReference type="SUPFAM" id="SSF56436">
    <property type="entry name" value="C-type lectin-like"/>
    <property type="match status" value="1"/>
</dbReference>
<keyword evidence="3" id="KW-1185">Reference proteome</keyword>
<dbReference type="Pfam" id="PF03781">
    <property type="entry name" value="FGE-sulfatase"/>
    <property type="match status" value="1"/>
</dbReference>
<protein>
    <submittedName>
        <fullName evidence="2">Formylglycine-generating enzyme family protein</fullName>
    </submittedName>
</protein>
<evidence type="ECO:0000313" key="3">
    <source>
        <dbReference type="Proteomes" id="UP000617634"/>
    </source>
</evidence>
<dbReference type="AlphaFoldDB" id="A0A931MLE3"/>
<name>A0A931MLE3_9SPHN</name>
<dbReference type="PANTHER" id="PTHR23150:SF35">
    <property type="entry name" value="BLL6746 PROTEIN"/>
    <property type="match status" value="1"/>
</dbReference>
<dbReference type="PANTHER" id="PTHR23150">
    <property type="entry name" value="SULFATASE MODIFYING FACTOR 1, 2"/>
    <property type="match status" value="1"/>
</dbReference>
<dbReference type="Gene3D" id="3.90.1580.10">
    <property type="entry name" value="paralog of FGE (formylglycine-generating enzyme)"/>
    <property type="match status" value="1"/>
</dbReference>
<feature type="domain" description="Sulfatase-modifying factor enzyme-like" evidence="1">
    <location>
        <begin position="1"/>
        <end position="231"/>
    </location>
</feature>
<dbReference type="InterPro" id="IPR016187">
    <property type="entry name" value="CTDL_fold"/>
</dbReference>
<organism evidence="2 3">
    <name type="scientific">Novosphingobium aureum</name>
    <dbReference type="NCBI Taxonomy" id="2792964"/>
    <lineage>
        <taxon>Bacteria</taxon>
        <taxon>Pseudomonadati</taxon>
        <taxon>Pseudomonadota</taxon>
        <taxon>Alphaproteobacteria</taxon>
        <taxon>Sphingomonadales</taxon>
        <taxon>Sphingomonadaceae</taxon>
        <taxon>Novosphingobium</taxon>
    </lineage>
</organism>
<accession>A0A931MLE3</accession>
<dbReference type="InterPro" id="IPR005532">
    <property type="entry name" value="SUMF_dom"/>
</dbReference>
<comment type="caution">
    <text evidence="2">The sequence shown here is derived from an EMBL/GenBank/DDBJ whole genome shotgun (WGS) entry which is preliminary data.</text>
</comment>
<proteinExistence type="predicted"/>
<dbReference type="InterPro" id="IPR051043">
    <property type="entry name" value="Sulfatase_Mod_Factor_Kinase"/>
</dbReference>
<dbReference type="Proteomes" id="UP000617634">
    <property type="component" value="Unassembled WGS sequence"/>
</dbReference>
<dbReference type="GO" id="GO:0120147">
    <property type="term" value="F:formylglycine-generating oxidase activity"/>
    <property type="evidence" value="ECO:0007669"/>
    <property type="project" value="TreeGrafter"/>
</dbReference>
<dbReference type="RefSeq" id="WP_228726920.1">
    <property type="nucleotide sequence ID" value="NZ_JADZGI010000001.1"/>
</dbReference>
<gene>
    <name evidence="2" type="ORF">I5E68_10290</name>
</gene>
<dbReference type="InterPro" id="IPR042095">
    <property type="entry name" value="SUMF_sf"/>
</dbReference>
<sequence length="235" mass="25712">MVVLAPGSFVMGSSERERRTLGVMAMFDTMEQPRHAVTIDYALAVGRYEVTFAQWDACVADSGCNGYRPDDAGWGRGRRPVINVNYADAKAYVDWLSAHTGETYRLLSEAEWAYAARGGTQTWYPFGNAIGAEDANFGRNLSGTSTVGAYAPNRFGLHDMIGNVAEWVEDCHHDDFVGAPSDGSAWLDGECTLRNVRGGGWSLDGWSVRAAQRIGDPPGARNDHLGFRVARELVR</sequence>
<evidence type="ECO:0000313" key="2">
    <source>
        <dbReference type="EMBL" id="MBH0113335.1"/>
    </source>
</evidence>